<dbReference type="Proteomes" id="UP000076882">
    <property type="component" value="Unassembled WGS sequence"/>
</dbReference>
<dbReference type="AlphaFoldDB" id="A0A0M0CI38"/>
<dbReference type="EMBL" id="MCOL01000001">
    <property type="protein sequence ID" value="ODO62692.1"/>
    <property type="molecule type" value="Genomic_DNA"/>
</dbReference>
<accession>A0A0M0CI38</accession>
<reference evidence="2 5" key="2">
    <citation type="submission" date="2016-08" db="EMBL/GenBank/DDBJ databases">
        <title>Genome sequencing of Lactobacillus plantarum JSA22, isolated from fermented soybean paste.</title>
        <authorList>
            <person name="Choi H.S."/>
        </authorList>
    </citation>
    <scope>NUCLEOTIDE SEQUENCE [LARGE SCALE GENOMIC DNA]</scope>
    <source>
        <strain evidence="2 5">JSA22</strain>
    </source>
</reference>
<evidence type="ECO:0000313" key="4">
    <source>
        <dbReference type="Proteomes" id="UP000076882"/>
    </source>
</evidence>
<dbReference type="KEGG" id="lpb:SH83_12540"/>
<sequence length="90" mass="10339">MTPNETYDALEQWHLLPATNFTWRPFTATAIYVDSPHARRVYQLDLADDTVEIFQADPGSELSEHFLPYKTVTLTTTQINQFKHTQPVAS</sequence>
<reference evidence="3 6" key="3">
    <citation type="submission" date="2020-12" db="EMBL/GenBank/DDBJ databases">
        <title>Whole genome sequencing of Lactobacillus plantarum PC518.</title>
        <authorList>
            <person name="Guo Q."/>
        </authorList>
    </citation>
    <scope>NUCLEOTIDE SEQUENCE [LARGE SCALE GENOMIC DNA]</scope>
    <source>
        <strain evidence="3 6">PC518</strain>
    </source>
</reference>
<evidence type="ECO:0000313" key="3">
    <source>
        <dbReference type="EMBL" id="QQM61513.1"/>
    </source>
</evidence>
<reference evidence="1 4" key="1">
    <citation type="submission" date="2016-03" db="EMBL/GenBank/DDBJ databases">
        <title>Comparative genomics of 54 Lactobacillus plantarum strains reveals genomic uncoupling from niche constraints.</title>
        <authorList>
            <person name="Martino M.E."/>
        </authorList>
    </citation>
    <scope>NUCLEOTIDE SEQUENCE [LARGE SCALE GENOMIC DNA]</scope>
    <source>
        <strain evidence="1 4">19.1</strain>
    </source>
</reference>
<evidence type="ECO:0000313" key="1">
    <source>
        <dbReference type="EMBL" id="KZU95702.1"/>
    </source>
</evidence>
<evidence type="ECO:0000313" key="6">
    <source>
        <dbReference type="Proteomes" id="UP000595466"/>
    </source>
</evidence>
<dbReference type="Proteomes" id="UP000094892">
    <property type="component" value="Unassembled WGS sequence"/>
</dbReference>
<gene>
    <name evidence="3" type="ORF">JH395_02860</name>
    <name evidence="1" type="ORF">Lp19_1291</name>
    <name evidence="2" type="ORF">LPJSA22_02710</name>
</gene>
<evidence type="ECO:0000313" key="5">
    <source>
        <dbReference type="Proteomes" id="UP000094892"/>
    </source>
</evidence>
<dbReference type="EMBL" id="LUXM01000025">
    <property type="protein sequence ID" value="KZU95702.1"/>
    <property type="molecule type" value="Genomic_DNA"/>
</dbReference>
<dbReference type="EMBL" id="CP066817">
    <property type="protein sequence ID" value="QQM61513.1"/>
    <property type="molecule type" value="Genomic_DNA"/>
</dbReference>
<dbReference type="Proteomes" id="UP000595466">
    <property type="component" value="Chromosome"/>
</dbReference>
<dbReference type="RefSeq" id="WP_003642255.1">
    <property type="nucleotide sequence ID" value="NZ_AP018405.1"/>
</dbReference>
<dbReference type="PATRIC" id="fig|1590.142.peg.2689"/>
<proteinExistence type="predicted"/>
<evidence type="ECO:0000313" key="2">
    <source>
        <dbReference type="EMBL" id="ODO62692.1"/>
    </source>
</evidence>
<organism evidence="1 4">
    <name type="scientific">Lactiplantibacillus plantarum</name>
    <name type="common">Lactobacillus plantarum</name>
    <dbReference type="NCBI Taxonomy" id="1590"/>
    <lineage>
        <taxon>Bacteria</taxon>
        <taxon>Bacillati</taxon>
        <taxon>Bacillota</taxon>
        <taxon>Bacilli</taxon>
        <taxon>Lactobacillales</taxon>
        <taxon>Lactobacillaceae</taxon>
        <taxon>Lactiplantibacillus</taxon>
    </lineage>
</organism>
<name>A0A0M0CI38_LACPN</name>
<protein>
    <submittedName>
        <fullName evidence="1">Uncharacterized protein</fullName>
    </submittedName>
</protein>
<dbReference type="GeneID" id="89670172"/>